<keyword evidence="8" id="KW-1185">Reference proteome</keyword>
<keyword evidence="2" id="KW-0964">Secreted</keyword>
<dbReference type="Ensembl" id="ENSOSIT00000007698.1">
    <property type="protein sequence ID" value="ENSOSIP00000007211.1"/>
    <property type="gene ID" value="ENSOSIG00000004788.1"/>
</dbReference>
<feature type="compositionally biased region" description="Pro residues" evidence="4">
    <location>
        <begin position="310"/>
        <end position="324"/>
    </location>
</feature>
<evidence type="ECO:0000256" key="1">
    <source>
        <dbReference type="ARBA" id="ARBA00004613"/>
    </source>
</evidence>
<evidence type="ECO:0000256" key="4">
    <source>
        <dbReference type="SAM" id="MobiDB-lite"/>
    </source>
</evidence>
<dbReference type="GO" id="GO:0005576">
    <property type="term" value="C:extracellular region"/>
    <property type="evidence" value="ECO:0007669"/>
    <property type="project" value="UniProtKB-SubCell"/>
</dbReference>
<evidence type="ECO:0000256" key="3">
    <source>
        <dbReference type="ARBA" id="ARBA00022729"/>
    </source>
</evidence>
<reference evidence="7" key="2">
    <citation type="submission" date="2025-09" db="UniProtKB">
        <authorList>
            <consortium name="Ensembl"/>
        </authorList>
    </citation>
    <scope>IDENTIFICATION</scope>
</reference>
<organism evidence="7 8">
    <name type="scientific">Oryzias sinensis</name>
    <name type="common">Chinese medaka</name>
    <dbReference type="NCBI Taxonomy" id="183150"/>
    <lineage>
        <taxon>Eukaryota</taxon>
        <taxon>Metazoa</taxon>
        <taxon>Chordata</taxon>
        <taxon>Craniata</taxon>
        <taxon>Vertebrata</taxon>
        <taxon>Euteleostomi</taxon>
        <taxon>Actinopterygii</taxon>
        <taxon>Neopterygii</taxon>
        <taxon>Teleostei</taxon>
        <taxon>Neoteleostei</taxon>
        <taxon>Acanthomorphata</taxon>
        <taxon>Ovalentaria</taxon>
        <taxon>Atherinomorphae</taxon>
        <taxon>Beloniformes</taxon>
        <taxon>Adrianichthyidae</taxon>
        <taxon>Oryziinae</taxon>
        <taxon>Oryzias</taxon>
    </lineage>
</organism>
<name>A0A8C7X451_9TELE</name>
<feature type="region of interest" description="Disordered" evidence="4">
    <location>
        <begin position="38"/>
        <end position="60"/>
    </location>
</feature>
<feature type="compositionally biased region" description="Polar residues" evidence="4">
    <location>
        <begin position="342"/>
        <end position="352"/>
    </location>
</feature>
<keyword evidence="3 5" id="KW-0732">Signal</keyword>
<dbReference type="GeneTree" id="ENSGT00940000173998"/>
<evidence type="ECO:0000259" key="6">
    <source>
        <dbReference type="Pfam" id="PF22821"/>
    </source>
</evidence>
<dbReference type="InterPro" id="IPR054554">
    <property type="entry name" value="ZP1/4_Ig-like"/>
</dbReference>
<feature type="domain" description="Zona pellucida sperm-binding protein 1/4 Ig-like" evidence="6">
    <location>
        <begin position="75"/>
        <end position="153"/>
    </location>
</feature>
<evidence type="ECO:0000313" key="8">
    <source>
        <dbReference type="Proteomes" id="UP000694383"/>
    </source>
</evidence>
<accession>A0A8C7X451</accession>
<feature type="region of interest" description="Disordered" evidence="4">
    <location>
        <begin position="244"/>
        <end position="286"/>
    </location>
</feature>
<dbReference type="Proteomes" id="UP000694383">
    <property type="component" value="Unplaced"/>
</dbReference>
<comment type="subcellular location">
    <subcellularLocation>
        <location evidence="1">Secreted</location>
    </subcellularLocation>
</comment>
<reference evidence="7" key="1">
    <citation type="submission" date="2025-08" db="UniProtKB">
        <authorList>
            <consortium name="Ensembl"/>
        </authorList>
    </citation>
    <scope>IDENTIFICATION</scope>
</reference>
<feature type="compositionally biased region" description="Low complexity" evidence="4">
    <location>
        <begin position="249"/>
        <end position="267"/>
    </location>
</feature>
<protein>
    <recommendedName>
        <fullName evidence="6">Zona pellucida sperm-binding protein 1/4 Ig-like domain-containing protein</fullName>
    </recommendedName>
</protein>
<evidence type="ECO:0000256" key="5">
    <source>
        <dbReference type="SAM" id="SignalP"/>
    </source>
</evidence>
<dbReference type="Pfam" id="PF22821">
    <property type="entry name" value="ZP1_ZP4_Ig-like"/>
    <property type="match status" value="1"/>
</dbReference>
<proteinExistence type="predicted"/>
<feature type="chain" id="PRO_5034484817" description="Zona pellucida sperm-binding protein 1/4 Ig-like domain-containing protein" evidence="5">
    <location>
        <begin position="24"/>
        <end position="362"/>
    </location>
</feature>
<evidence type="ECO:0000256" key="2">
    <source>
        <dbReference type="ARBA" id="ARBA00022525"/>
    </source>
</evidence>
<feature type="signal peptide" evidence="5">
    <location>
        <begin position="1"/>
        <end position="23"/>
    </location>
</feature>
<dbReference type="AlphaFoldDB" id="A0A8C7X451"/>
<sequence length="362" mass="39658">MACRDSGGSIILLCLGLLGFVTSLCQCTSLTRLKALDESNEKSTQTQSEAEKSEGMQQEPLGIERLLRMEPKVECTGDSMKLLVQGATSTPATLLFVDRGSDLSPLSLSKLPSSCGYTVRSTRRDLVLVAPYSGCFVSIEEDSYVLPLRWCGLQVRMSCPLMRQMSTNPPMVTCHSGGMVVTTQGTNAAAKIRVNGKLLTQLSTWIIFLMHILISLQDGLYRLELATDQESKISCPSLYMAQLGPTKSPATDGPQQPAAPPDQSMQPIPGFPQDLQNLNIPNQKPKEMPYSHFPYYNLHPSFLYPHHPSPDAPPTVQPQTPSLPPVVQGTRSPHLPPFYPQSHINVMSSRRPSVTKPPGKDK</sequence>
<feature type="region of interest" description="Disordered" evidence="4">
    <location>
        <begin position="306"/>
        <end position="362"/>
    </location>
</feature>
<evidence type="ECO:0000313" key="7">
    <source>
        <dbReference type="Ensembl" id="ENSOSIP00000007211.1"/>
    </source>
</evidence>